<evidence type="ECO:0000256" key="1">
    <source>
        <dbReference type="ARBA" id="ARBA00004609"/>
    </source>
</evidence>
<evidence type="ECO:0000259" key="9">
    <source>
        <dbReference type="PROSITE" id="PS50213"/>
    </source>
</evidence>
<dbReference type="SUPFAM" id="SSF82153">
    <property type="entry name" value="FAS1 domain"/>
    <property type="match status" value="2"/>
</dbReference>
<evidence type="ECO:0000313" key="10">
    <source>
        <dbReference type="EMBL" id="KAL2608468.1"/>
    </source>
</evidence>
<keyword evidence="11" id="KW-1185">Reference proteome</keyword>
<proteinExistence type="predicted"/>
<evidence type="ECO:0000256" key="2">
    <source>
        <dbReference type="ARBA" id="ARBA00022475"/>
    </source>
</evidence>
<protein>
    <recommendedName>
        <fullName evidence="9">FAS1 domain-containing protein</fullName>
    </recommendedName>
</protein>
<name>A0ABD1XHM7_9MARC</name>
<dbReference type="Gene3D" id="2.30.180.10">
    <property type="entry name" value="FAS1 domain"/>
    <property type="match status" value="2"/>
</dbReference>
<feature type="compositionally biased region" description="Pro residues" evidence="7">
    <location>
        <begin position="353"/>
        <end position="416"/>
    </location>
</feature>
<keyword evidence="4 8" id="KW-0732">Signal</keyword>
<organism evidence="10 11">
    <name type="scientific">Riccia fluitans</name>
    <dbReference type="NCBI Taxonomy" id="41844"/>
    <lineage>
        <taxon>Eukaryota</taxon>
        <taxon>Viridiplantae</taxon>
        <taxon>Streptophyta</taxon>
        <taxon>Embryophyta</taxon>
        <taxon>Marchantiophyta</taxon>
        <taxon>Marchantiopsida</taxon>
        <taxon>Marchantiidae</taxon>
        <taxon>Marchantiales</taxon>
        <taxon>Ricciaceae</taxon>
        <taxon>Riccia</taxon>
    </lineage>
</organism>
<evidence type="ECO:0000256" key="6">
    <source>
        <dbReference type="ARBA" id="ARBA00023288"/>
    </source>
</evidence>
<keyword evidence="2" id="KW-1003">Cell membrane</keyword>
<dbReference type="InterPro" id="IPR033254">
    <property type="entry name" value="Plant_FLA"/>
</dbReference>
<dbReference type="InterPro" id="IPR000782">
    <property type="entry name" value="FAS1_domain"/>
</dbReference>
<feature type="domain" description="FAS1" evidence="9">
    <location>
        <begin position="190"/>
        <end position="334"/>
    </location>
</feature>
<dbReference type="PROSITE" id="PS50213">
    <property type="entry name" value="FAS1"/>
    <property type="match status" value="2"/>
</dbReference>
<dbReference type="PANTHER" id="PTHR32382:SF0">
    <property type="entry name" value="FASCICLIN-LIKE ARABINOGALACTAN PROTEIN 4"/>
    <property type="match status" value="1"/>
</dbReference>
<dbReference type="PANTHER" id="PTHR32382">
    <property type="entry name" value="FASCICLIN-LIKE ARABINOGALACTAN PROTEIN"/>
    <property type="match status" value="1"/>
</dbReference>
<evidence type="ECO:0000256" key="5">
    <source>
        <dbReference type="ARBA" id="ARBA00023136"/>
    </source>
</evidence>
<dbReference type="InterPro" id="IPR036378">
    <property type="entry name" value="FAS1_dom_sf"/>
</dbReference>
<feature type="region of interest" description="Disordered" evidence="7">
    <location>
        <begin position="353"/>
        <end position="431"/>
    </location>
</feature>
<gene>
    <name evidence="10" type="ORF">R1flu_027041</name>
</gene>
<dbReference type="EMBL" id="JBHFFA010000008">
    <property type="protein sequence ID" value="KAL2608468.1"/>
    <property type="molecule type" value="Genomic_DNA"/>
</dbReference>
<dbReference type="Proteomes" id="UP001605036">
    <property type="component" value="Unassembled WGS sequence"/>
</dbReference>
<dbReference type="Pfam" id="PF02469">
    <property type="entry name" value="Fasciclin"/>
    <property type="match status" value="2"/>
</dbReference>
<sequence>MGRIGGGGRGLAVAVFLLLSWTARTTASFNVTLLLNAHPRYSQFNQLLSSTGVAAEINARTSLTVLVPSNMILAPFLSENPNSDSGEIADVLRYHVMLQYWDIAELKQIPQDAPTEVTTLLQTTGRIVGNEGTVDLTYDGTTIGIGLPVEGASPNASITTSVNALPYNISILAIDATLVPPGWGTRNAESANITAALEAAVNYKAFVQLLLSTGIDVEFASKQTGSGITIFAPTDAAFAALPPGALAALTPDQVKQVLRFHAVGQYYPLGTLSTLNKAEPTLASITGGPGTYVLDVTSKVTGVVTLSSGASNATVGSTVYDTTPTAIFAVNGVLLPPEIFAMAPTPAAAPVPLSPGPAPGPLTPVPAPAPGTPAPAPAPETPVPAPSPAPESGPAPAPGPEAPVPAPAFSSPPAPPEESTLAPAPSEDYSPSGAVATALSRVTLAAVLFLSGLLLL</sequence>
<evidence type="ECO:0000313" key="11">
    <source>
        <dbReference type="Proteomes" id="UP001605036"/>
    </source>
</evidence>
<feature type="domain" description="FAS1" evidence="9">
    <location>
        <begin position="28"/>
        <end position="178"/>
    </location>
</feature>
<evidence type="ECO:0000256" key="4">
    <source>
        <dbReference type="ARBA" id="ARBA00022729"/>
    </source>
</evidence>
<feature type="chain" id="PRO_5044813456" description="FAS1 domain-containing protein" evidence="8">
    <location>
        <begin position="28"/>
        <end position="456"/>
    </location>
</feature>
<comment type="subcellular location">
    <subcellularLocation>
        <location evidence="1">Cell membrane</location>
        <topology evidence="1">Lipid-anchor</topology>
        <topology evidence="1">GPI-anchor</topology>
    </subcellularLocation>
</comment>
<evidence type="ECO:0000256" key="7">
    <source>
        <dbReference type="SAM" id="MobiDB-lite"/>
    </source>
</evidence>
<keyword evidence="6" id="KW-0449">Lipoprotein</keyword>
<keyword evidence="5" id="KW-0472">Membrane</keyword>
<accession>A0ABD1XHM7</accession>
<dbReference type="GO" id="GO:0005886">
    <property type="term" value="C:plasma membrane"/>
    <property type="evidence" value="ECO:0007669"/>
    <property type="project" value="UniProtKB-SubCell"/>
</dbReference>
<comment type="caution">
    <text evidence="10">The sequence shown here is derived from an EMBL/GenBank/DDBJ whole genome shotgun (WGS) entry which is preliminary data.</text>
</comment>
<dbReference type="PRINTS" id="PR01217">
    <property type="entry name" value="PRICHEXTENSN"/>
</dbReference>
<dbReference type="GO" id="GO:0098552">
    <property type="term" value="C:side of membrane"/>
    <property type="evidence" value="ECO:0007669"/>
    <property type="project" value="UniProtKB-KW"/>
</dbReference>
<keyword evidence="3" id="KW-0325">Glycoprotein</keyword>
<keyword evidence="3" id="KW-0336">GPI-anchor</keyword>
<evidence type="ECO:0000256" key="8">
    <source>
        <dbReference type="SAM" id="SignalP"/>
    </source>
</evidence>
<dbReference type="SMART" id="SM00554">
    <property type="entry name" value="FAS1"/>
    <property type="match status" value="2"/>
</dbReference>
<feature type="compositionally biased region" description="Low complexity" evidence="7">
    <location>
        <begin position="417"/>
        <end position="427"/>
    </location>
</feature>
<feature type="signal peptide" evidence="8">
    <location>
        <begin position="1"/>
        <end position="27"/>
    </location>
</feature>
<reference evidence="10 11" key="1">
    <citation type="submission" date="2024-09" db="EMBL/GenBank/DDBJ databases">
        <title>Chromosome-scale assembly of Riccia fluitans.</title>
        <authorList>
            <person name="Paukszto L."/>
            <person name="Sawicki J."/>
            <person name="Karawczyk K."/>
            <person name="Piernik-Szablinska J."/>
            <person name="Szczecinska M."/>
            <person name="Mazdziarz M."/>
        </authorList>
    </citation>
    <scope>NUCLEOTIDE SEQUENCE [LARGE SCALE GENOMIC DNA]</scope>
    <source>
        <strain evidence="10">Rf_01</strain>
        <tissue evidence="10">Aerial parts of the thallus</tissue>
    </source>
</reference>
<evidence type="ECO:0000256" key="3">
    <source>
        <dbReference type="ARBA" id="ARBA00022622"/>
    </source>
</evidence>
<dbReference type="AlphaFoldDB" id="A0ABD1XHM7"/>